<dbReference type="Gene3D" id="1.25.10.10">
    <property type="entry name" value="Leucine-rich Repeat Variant"/>
    <property type="match status" value="1"/>
</dbReference>
<feature type="region of interest" description="Disordered" evidence="5">
    <location>
        <begin position="725"/>
        <end position="771"/>
    </location>
</feature>
<evidence type="ECO:0000256" key="2">
    <source>
        <dbReference type="ARBA" id="ARBA00012485"/>
    </source>
</evidence>
<dbReference type="Proteomes" id="UP001165090">
    <property type="component" value="Unassembled WGS sequence"/>
</dbReference>
<feature type="compositionally biased region" description="Polar residues" evidence="5">
    <location>
        <begin position="1331"/>
        <end position="1340"/>
    </location>
</feature>
<evidence type="ECO:0000259" key="6">
    <source>
        <dbReference type="Pfam" id="PF25579"/>
    </source>
</evidence>
<dbReference type="EMBL" id="BSDZ01000024">
    <property type="protein sequence ID" value="GLI65666.1"/>
    <property type="molecule type" value="Genomic_DNA"/>
</dbReference>
<feature type="compositionally biased region" description="Gly residues" evidence="5">
    <location>
        <begin position="983"/>
        <end position="997"/>
    </location>
</feature>
<dbReference type="SMART" id="SM00185">
    <property type="entry name" value="ARM"/>
    <property type="match status" value="4"/>
</dbReference>
<proteinExistence type="predicted"/>
<gene>
    <name evidence="7" type="ORF">VaNZ11_009270</name>
</gene>
<dbReference type="InterPro" id="IPR016024">
    <property type="entry name" value="ARM-type_fold"/>
</dbReference>
<keyword evidence="8" id="KW-1185">Reference proteome</keyword>
<feature type="repeat" description="ARM" evidence="4">
    <location>
        <begin position="264"/>
        <end position="293"/>
    </location>
</feature>
<feature type="compositionally biased region" description="Gly residues" evidence="5">
    <location>
        <begin position="1213"/>
        <end position="1229"/>
    </location>
</feature>
<comment type="catalytic activity">
    <reaction evidence="1">
        <text>S-ubiquitinyl-[E2 ubiquitin-conjugating enzyme]-L-cysteine + [acceptor protein]-L-lysine = [E2 ubiquitin-conjugating enzyme]-L-cysteine + N(6)-ubiquitinyl-[acceptor protein]-L-lysine.</text>
        <dbReference type="EC" id="2.3.2.26"/>
    </reaction>
</comment>
<protein>
    <recommendedName>
        <fullName evidence="2">HECT-type E3 ubiquitin transferase</fullName>
        <ecNumber evidence="2">2.3.2.26</ecNumber>
    </recommendedName>
</protein>
<name>A0ABQ5S7P5_9CHLO</name>
<feature type="non-terminal residue" evidence="7">
    <location>
        <position position="1357"/>
    </location>
</feature>
<dbReference type="SUPFAM" id="SSF48371">
    <property type="entry name" value="ARM repeat"/>
    <property type="match status" value="1"/>
</dbReference>
<dbReference type="EC" id="2.3.2.26" evidence="2"/>
<evidence type="ECO:0000313" key="8">
    <source>
        <dbReference type="Proteomes" id="UP001165090"/>
    </source>
</evidence>
<dbReference type="InterPro" id="IPR057948">
    <property type="entry name" value="TPR_TRIP12_N"/>
</dbReference>
<feature type="compositionally biased region" description="Low complexity" evidence="5">
    <location>
        <begin position="1341"/>
        <end position="1357"/>
    </location>
</feature>
<feature type="compositionally biased region" description="Gly residues" evidence="5">
    <location>
        <begin position="1095"/>
        <end position="1112"/>
    </location>
</feature>
<dbReference type="InterPro" id="IPR000225">
    <property type="entry name" value="Armadillo"/>
</dbReference>
<feature type="compositionally biased region" description="Pro residues" evidence="5">
    <location>
        <begin position="125"/>
        <end position="137"/>
    </location>
</feature>
<sequence>METRRSSKRKEREEAPPSGTQQTSRKTRRVSKASPAAPNHEASEVAGSGNTQQSASAREIERSNSPSGGPVTRLRSRRAAAATAQAPATTAGRTKRNRAKARDPSTEAEERQQLKEETEAALPQAAPPISQPAPAPAAPALASAPAEAEKASSGARRLTPSQLREMANRQGRGQGMDDEKDLAEVFGRNFSGAGSALQGLLRKLGAGFDDMMPMGGVSGSRMKAIMQGLRQTEDEGAQLSSLSELNELLSISSEDNLAAFPTESMVPLLIQLLNSEQNPDIMLMAARALTFLADVLPQSCGAIVRHGAVPAFCARLLTIEYIDLAEQSLQALEKLSHEHATALLQNGGLLAVLSYLDFFPTGVQRTATATAANICRSLAMSPSAASSSTAQAAVKEAIPILTGLLHYSDAKVVDNACVSLSYIAEASAGQPTLLEALTSGGLVAQALQLIGLSETGAMTSQLSLSTYYGLLKLLATAAASSASVAVTLLGTGALSIARTLLATSPLLMTGPNAGGGGAALLRTPDQMHEVLGLLSELLPPVPDSQTLMASGAAVELPQAQTQSGEGVAVAGALLGGGGRQGPAALAARGGELLAYLSANPSVTAQLCNDILPLVLSSYSATVISEVRARALRVLLQILVACPAAQLREALRNLPLAAFLAALLAVRDAATLAAALHCCEVLMAQLPDVFKHVFLKEGVAHAIEQIASSTPATPVVGVSSPPPALSASPNAVAARGGTTASTVEESRRAVARSPSLAATREEKVQPPPATTTAAAAAASPVAALATAAANAAAAFRIPPSSPGGSSLRVALAARAMRFKRAHYDSGCGAPETEGLVRVRSLLQRLPSEPTVTLSQLLMVMAASPTSTCMSSSVGLASDPPGILPPGTSVSVFELLNSGAVRAVYDFLTGADLSAAASPTNVDERATTILRRIAALTRAGLTPADGAPCNPPLVGLVRKLQAALSSVETFPVHYGRAVPPSGSGGFRSGSGYGSRGGSAGSASAMNPGSLSSGLSLLTHPFKLRLCRHGSDNSLRDYSSNIVLIEPLATMMAIEEFLYPRVYRGTSAAAQQQQGSAAAPGGGGNANTTAAAAAAATGGAGDGAGSKGSGTGAATGGTSAATTGGGNGGGTAAAAAAAPLPGSRSHPIPMDDGGASSRRVTRSQAARERAEAEEAARRRGALPVPAGRGSKRRTGGAAPGDSSSSKDGVSGVSTGTVGGAAGATGGTGTGGGGDRDYRMTDVGDDADEEEDAGRLGRRSSRGRVGGGGSEPEVDDDDMDEGDGDADMDDAGGGGDAMFDEDDEDFDEDAMDGDDVDGDIGNLHVHDLHVDQDRSAAQQPSSGNAMAPQAGSGAAAAAAAT</sequence>
<evidence type="ECO:0000256" key="1">
    <source>
        <dbReference type="ARBA" id="ARBA00000885"/>
    </source>
</evidence>
<evidence type="ECO:0000313" key="7">
    <source>
        <dbReference type="EMBL" id="GLI65666.1"/>
    </source>
</evidence>
<dbReference type="InterPro" id="IPR011989">
    <property type="entry name" value="ARM-like"/>
</dbReference>
<feature type="region of interest" description="Disordered" evidence="5">
    <location>
        <begin position="983"/>
        <end position="1003"/>
    </location>
</feature>
<keyword evidence="3" id="KW-0808">Transferase</keyword>
<evidence type="ECO:0000256" key="5">
    <source>
        <dbReference type="SAM" id="MobiDB-lite"/>
    </source>
</evidence>
<feature type="compositionally biased region" description="Basic and acidic residues" evidence="5">
    <location>
        <begin position="100"/>
        <end position="118"/>
    </location>
</feature>
<feature type="compositionally biased region" description="Acidic residues" evidence="5">
    <location>
        <begin position="1294"/>
        <end position="1314"/>
    </location>
</feature>
<dbReference type="PROSITE" id="PS50176">
    <property type="entry name" value="ARM_REPEAT"/>
    <property type="match status" value="1"/>
</dbReference>
<feature type="compositionally biased region" description="Low complexity" evidence="5">
    <location>
        <begin position="79"/>
        <end position="92"/>
    </location>
</feature>
<feature type="region of interest" description="Disordered" evidence="5">
    <location>
        <begin position="1"/>
        <end position="163"/>
    </location>
</feature>
<accession>A0ABQ5S7P5</accession>
<feature type="compositionally biased region" description="Acidic residues" evidence="5">
    <location>
        <begin position="1239"/>
        <end position="1248"/>
    </location>
</feature>
<dbReference type="PANTHER" id="PTHR45670:SF1">
    <property type="entry name" value="E3 UBIQUITIN-PROTEIN LIGASE HECTD1"/>
    <property type="match status" value="1"/>
</dbReference>
<reference evidence="7 8" key="1">
    <citation type="journal article" date="2023" name="IScience">
        <title>Expanded male sex-determining region conserved during the evolution of homothallism in the green alga Volvox.</title>
        <authorList>
            <person name="Yamamoto K."/>
            <person name="Matsuzaki R."/>
            <person name="Mahakham W."/>
            <person name="Heman W."/>
            <person name="Sekimoto H."/>
            <person name="Kawachi M."/>
            <person name="Minakuchi Y."/>
            <person name="Toyoda A."/>
            <person name="Nozaki H."/>
        </authorList>
    </citation>
    <scope>NUCLEOTIDE SEQUENCE [LARGE SCALE GENOMIC DNA]</scope>
    <source>
        <strain evidence="7 8">NIES-4468</strain>
    </source>
</reference>
<feature type="compositionally biased region" description="Low complexity" evidence="5">
    <location>
        <begin position="138"/>
        <end position="155"/>
    </location>
</feature>
<feature type="compositionally biased region" description="Basic and acidic residues" evidence="5">
    <location>
        <begin position="1320"/>
        <end position="1330"/>
    </location>
</feature>
<feature type="domain" description="E3 ubiquitin-protein ligase TRIP12-like TPR repeats" evidence="6">
    <location>
        <begin position="219"/>
        <end position="345"/>
    </location>
</feature>
<comment type="caution">
    <text evidence="7">The sequence shown here is derived from an EMBL/GenBank/DDBJ whole genome shotgun (WGS) entry which is preliminary data.</text>
</comment>
<dbReference type="InterPro" id="IPR045322">
    <property type="entry name" value="HECTD1/TRIP12-like"/>
</dbReference>
<feature type="compositionally biased region" description="Low complexity" evidence="5">
    <location>
        <begin position="1197"/>
        <end position="1212"/>
    </location>
</feature>
<feature type="region of interest" description="Disordered" evidence="5">
    <location>
        <begin position="1094"/>
        <end position="1357"/>
    </location>
</feature>
<dbReference type="Pfam" id="PF25579">
    <property type="entry name" value="TPR_TRIP12_N"/>
    <property type="match status" value="1"/>
</dbReference>
<feature type="compositionally biased region" description="Basic and acidic residues" evidence="5">
    <location>
        <begin position="1162"/>
        <end position="1174"/>
    </location>
</feature>
<organism evidence="7 8">
    <name type="scientific">Volvox africanus</name>
    <dbReference type="NCBI Taxonomy" id="51714"/>
    <lineage>
        <taxon>Eukaryota</taxon>
        <taxon>Viridiplantae</taxon>
        <taxon>Chlorophyta</taxon>
        <taxon>core chlorophytes</taxon>
        <taxon>Chlorophyceae</taxon>
        <taxon>CS clade</taxon>
        <taxon>Chlamydomonadales</taxon>
        <taxon>Volvocaceae</taxon>
        <taxon>Volvox</taxon>
    </lineage>
</organism>
<evidence type="ECO:0000256" key="3">
    <source>
        <dbReference type="ARBA" id="ARBA00022679"/>
    </source>
</evidence>
<feature type="compositionally biased region" description="Acidic residues" evidence="5">
    <location>
        <begin position="1268"/>
        <end position="1286"/>
    </location>
</feature>
<evidence type="ECO:0000256" key="4">
    <source>
        <dbReference type="PROSITE-ProRule" id="PRU00259"/>
    </source>
</evidence>
<dbReference type="PANTHER" id="PTHR45670">
    <property type="entry name" value="E3 UBIQUITIN-PROTEIN LIGASE TRIP12"/>
    <property type="match status" value="1"/>
</dbReference>
<feature type="compositionally biased region" description="Basic and acidic residues" evidence="5">
    <location>
        <begin position="1"/>
        <end position="15"/>
    </location>
</feature>